<keyword evidence="4" id="KW-0539">Nucleus</keyword>
<accession>A0ABD1W6X2</accession>
<organism evidence="8 9">
    <name type="scientific">Forsythia ovata</name>
    <dbReference type="NCBI Taxonomy" id="205694"/>
    <lineage>
        <taxon>Eukaryota</taxon>
        <taxon>Viridiplantae</taxon>
        <taxon>Streptophyta</taxon>
        <taxon>Embryophyta</taxon>
        <taxon>Tracheophyta</taxon>
        <taxon>Spermatophyta</taxon>
        <taxon>Magnoliopsida</taxon>
        <taxon>eudicotyledons</taxon>
        <taxon>Gunneridae</taxon>
        <taxon>Pentapetalae</taxon>
        <taxon>asterids</taxon>
        <taxon>lamiids</taxon>
        <taxon>Lamiales</taxon>
        <taxon>Oleaceae</taxon>
        <taxon>Forsythieae</taxon>
        <taxon>Forsythia</taxon>
    </lineage>
</organism>
<dbReference type="PANTHER" id="PTHR23236">
    <property type="entry name" value="EUKARYOTIC TRANSLATION INITIATION FACTOR 4B/4H"/>
    <property type="match status" value="1"/>
</dbReference>
<dbReference type="Gene3D" id="3.30.70.330">
    <property type="match status" value="2"/>
</dbReference>
<evidence type="ECO:0000256" key="5">
    <source>
        <dbReference type="PROSITE-ProRule" id="PRU00176"/>
    </source>
</evidence>
<feature type="region of interest" description="Disordered" evidence="6">
    <location>
        <begin position="436"/>
        <end position="455"/>
    </location>
</feature>
<evidence type="ECO:0000256" key="2">
    <source>
        <dbReference type="ARBA" id="ARBA00007077"/>
    </source>
</evidence>
<dbReference type="AlphaFoldDB" id="A0ABD1W6X2"/>
<dbReference type="InterPro" id="IPR012677">
    <property type="entry name" value="Nucleotide-bd_a/b_plait_sf"/>
</dbReference>
<feature type="region of interest" description="Disordered" evidence="6">
    <location>
        <begin position="1"/>
        <end position="22"/>
    </location>
</feature>
<keyword evidence="9" id="KW-1185">Reference proteome</keyword>
<evidence type="ECO:0000256" key="1">
    <source>
        <dbReference type="ARBA" id="ARBA00004604"/>
    </source>
</evidence>
<comment type="caution">
    <text evidence="8">The sequence shown here is derived from an EMBL/GenBank/DDBJ whole genome shotgun (WGS) entry which is preliminary data.</text>
</comment>
<dbReference type="InterPro" id="IPR035979">
    <property type="entry name" value="RBD_domain_sf"/>
</dbReference>
<feature type="compositionally biased region" description="Low complexity" evidence="6">
    <location>
        <begin position="11"/>
        <end position="21"/>
    </location>
</feature>
<dbReference type="EMBL" id="JBFOLJ010000004">
    <property type="protein sequence ID" value="KAL2545413.1"/>
    <property type="molecule type" value="Genomic_DNA"/>
</dbReference>
<dbReference type="GO" id="GO:0003723">
    <property type="term" value="F:RNA binding"/>
    <property type="evidence" value="ECO:0007669"/>
    <property type="project" value="UniProtKB-UniRule"/>
</dbReference>
<dbReference type="Pfam" id="PF00076">
    <property type="entry name" value="RRM_1"/>
    <property type="match status" value="2"/>
</dbReference>
<dbReference type="InterPro" id="IPR000504">
    <property type="entry name" value="RRM_dom"/>
</dbReference>
<evidence type="ECO:0000313" key="9">
    <source>
        <dbReference type="Proteomes" id="UP001604277"/>
    </source>
</evidence>
<sequence>MAKKRKEKSNHNNSSNPDSSSVFKTLFGETIEENATSFSLFSENNPFRRKPQENKTQKPQHDLGLGSGEKDAENEGTLGNLNSSELMEKKKRKKEKKESEDFDLELSGESKKLKIDKSKGTKKDDISKLEENGTGGLDVEKKRSLGLDLNGKDGGSGVENENNKKKRKRDEMEVELEYEARLYGVADEKEKENNVVGEKRKKMDNPDDMMVSKEGFDDENKLLRTVFVGNLPLKIKKKELLKEFAKFGEVESVRIRSVPIIDSKVPRKGAVIKKQINENADSVHAYVVFKTEDCAQASLAHNMAVVGGNHIRVDRACPPRKKLKGDSSALYDNKRTVFVGNLPFDVKDEEIYQLFTGIKNLEASVEAVRVVRDPGTSLGKGIAYVMFKTRDATNSIVKKHKLKLRDRELRLSHAKSNSTPSKRKDFSLPETYNSPAKKFAVNSRNPGGNHKVKAKGNMSYQGMQASKSGTQKKVPARVSAPAKSKSGSSTEKPVKGKRPAVAARKLKAQRAANASKQVGTKRKLDNRTPDSAGQKKKARKFR</sequence>
<comment type="subcellular location">
    <subcellularLocation>
        <location evidence="1">Nucleus</location>
        <location evidence="1">Nucleolus</location>
    </subcellularLocation>
</comment>
<gene>
    <name evidence="8" type="ORF">Fot_14646</name>
</gene>
<feature type="compositionally biased region" description="Polar residues" evidence="6">
    <location>
        <begin position="34"/>
        <end position="45"/>
    </location>
</feature>
<evidence type="ECO:0000259" key="7">
    <source>
        <dbReference type="PROSITE" id="PS50102"/>
    </source>
</evidence>
<feature type="region of interest" description="Disordered" evidence="6">
    <location>
        <begin position="34"/>
        <end position="170"/>
    </location>
</feature>
<dbReference type="PANTHER" id="PTHR23236:SF25">
    <property type="entry name" value="RNA-BINDING PROTEIN 34"/>
    <property type="match status" value="1"/>
</dbReference>
<reference evidence="9" key="1">
    <citation type="submission" date="2024-07" db="EMBL/GenBank/DDBJ databases">
        <title>Two chromosome-level genome assemblies of Korean endemic species Abeliophyllum distichum and Forsythia ovata (Oleaceae).</title>
        <authorList>
            <person name="Jang H."/>
        </authorList>
    </citation>
    <scope>NUCLEOTIDE SEQUENCE [LARGE SCALE GENOMIC DNA]</scope>
</reference>
<name>A0ABD1W6X2_9LAMI</name>
<evidence type="ECO:0000256" key="4">
    <source>
        <dbReference type="ARBA" id="ARBA00023242"/>
    </source>
</evidence>
<feature type="compositionally biased region" description="Basic and acidic residues" evidence="6">
    <location>
        <begin position="108"/>
        <end position="131"/>
    </location>
</feature>
<dbReference type="PROSITE" id="PS50102">
    <property type="entry name" value="RRM"/>
    <property type="match status" value="2"/>
</dbReference>
<protein>
    <submittedName>
        <fullName evidence="8">RNA-binding (RRM/RBD/RNP motif) family protein</fullName>
    </submittedName>
</protein>
<feature type="domain" description="RRM" evidence="7">
    <location>
        <begin position="224"/>
        <end position="318"/>
    </location>
</feature>
<feature type="compositionally biased region" description="Basic and acidic residues" evidence="6">
    <location>
        <begin position="50"/>
        <end position="61"/>
    </location>
</feature>
<dbReference type="SMART" id="SM00360">
    <property type="entry name" value="RRM"/>
    <property type="match status" value="2"/>
</dbReference>
<evidence type="ECO:0000256" key="6">
    <source>
        <dbReference type="SAM" id="MobiDB-lite"/>
    </source>
</evidence>
<keyword evidence="3 5" id="KW-0694">RNA-binding</keyword>
<feature type="region of interest" description="Disordered" evidence="6">
    <location>
        <begin position="463"/>
        <end position="542"/>
    </location>
</feature>
<dbReference type="Proteomes" id="UP001604277">
    <property type="component" value="Unassembled WGS sequence"/>
</dbReference>
<dbReference type="SUPFAM" id="SSF54928">
    <property type="entry name" value="RNA-binding domain, RBD"/>
    <property type="match status" value="2"/>
</dbReference>
<feature type="domain" description="RRM" evidence="7">
    <location>
        <begin position="335"/>
        <end position="416"/>
    </location>
</feature>
<proteinExistence type="inferred from homology"/>
<comment type="similarity">
    <text evidence="2">Belongs to the RRM RBM34 family.</text>
</comment>
<dbReference type="CDD" id="cd12394">
    <property type="entry name" value="RRM1_RBM34"/>
    <property type="match status" value="1"/>
</dbReference>
<evidence type="ECO:0000256" key="3">
    <source>
        <dbReference type="ARBA" id="ARBA00022884"/>
    </source>
</evidence>
<dbReference type="GO" id="GO:0005730">
    <property type="term" value="C:nucleolus"/>
    <property type="evidence" value="ECO:0007669"/>
    <property type="project" value="UniProtKB-SubCell"/>
</dbReference>
<evidence type="ECO:0000313" key="8">
    <source>
        <dbReference type="EMBL" id="KAL2545413.1"/>
    </source>
</evidence>
<feature type="region of interest" description="Disordered" evidence="6">
    <location>
        <begin position="409"/>
        <end position="431"/>
    </location>
</feature>